<keyword evidence="6" id="KW-0851">Voltage-gated channel</keyword>
<protein>
    <recommendedName>
        <fullName evidence="13">Ion transport domain-containing protein</fullName>
    </recommendedName>
</protein>
<dbReference type="PRINTS" id="PR00169">
    <property type="entry name" value="KCHANNEL"/>
</dbReference>
<evidence type="ECO:0000256" key="3">
    <source>
        <dbReference type="ARBA" id="ARBA00022538"/>
    </source>
</evidence>
<dbReference type="InterPro" id="IPR005821">
    <property type="entry name" value="Ion_trans_dom"/>
</dbReference>
<evidence type="ECO:0000256" key="6">
    <source>
        <dbReference type="ARBA" id="ARBA00022882"/>
    </source>
</evidence>
<dbReference type="GO" id="GO:0001508">
    <property type="term" value="P:action potential"/>
    <property type="evidence" value="ECO:0007669"/>
    <property type="project" value="TreeGrafter"/>
</dbReference>
<keyword evidence="11" id="KW-0407">Ion channel</keyword>
<keyword evidence="4 12" id="KW-0812">Transmembrane</keyword>
<evidence type="ECO:0000256" key="12">
    <source>
        <dbReference type="SAM" id="Phobius"/>
    </source>
</evidence>
<evidence type="ECO:0000256" key="1">
    <source>
        <dbReference type="ARBA" id="ARBA00004141"/>
    </source>
</evidence>
<sequence>MEPHPVLDYLEYVCIVWFILEYATKMLVSSDRCRTFFQLLNIIDLMAILPFIVEMMLVMCGIDTDQLRDLKGAFLVIRILRVLRVIRVLKLGRYSSGLQMFGKTLKASFRQLGMMAMVVLTGVIFFSTLVYFLEKDEPGSQFYSIPAACWWCIVTMTTVGEFFLHFHLYF</sequence>
<feature type="transmembrane region" description="Helical" evidence="12">
    <location>
        <begin position="145"/>
        <end position="164"/>
    </location>
</feature>
<evidence type="ECO:0000256" key="11">
    <source>
        <dbReference type="ARBA" id="ARBA00023303"/>
    </source>
</evidence>
<keyword evidence="9" id="KW-0406">Ion transport</keyword>
<proteinExistence type="predicted"/>
<evidence type="ECO:0000256" key="7">
    <source>
        <dbReference type="ARBA" id="ARBA00022958"/>
    </source>
</evidence>
<name>A0A0B1RQA1_OESDE</name>
<dbReference type="InterPro" id="IPR028325">
    <property type="entry name" value="VG_K_chnl"/>
</dbReference>
<dbReference type="PANTHER" id="PTHR11537">
    <property type="entry name" value="VOLTAGE-GATED POTASSIUM CHANNEL"/>
    <property type="match status" value="1"/>
</dbReference>
<evidence type="ECO:0000313" key="15">
    <source>
        <dbReference type="Proteomes" id="UP000053660"/>
    </source>
</evidence>
<evidence type="ECO:0000256" key="4">
    <source>
        <dbReference type="ARBA" id="ARBA00022692"/>
    </source>
</evidence>
<organism evidence="14 15">
    <name type="scientific">Oesophagostomum dentatum</name>
    <name type="common">Nodular worm</name>
    <dbReference type="NCBI Taxonomy" id="61180"/>
    <lineage>
        <taxon>Eukaryota</taxon>
        <taxon>Metazoa</taxon>
        <taxon>Ecdysozoa</taxon>
        <taxon>Nematoda</taxon>
        <taxon>Chromadorea</taxon>
        <taxon>Rhabditida</taxon>
        <taxon>Rhabditina</taxon>
        <taxon>Rhabditomorpha</taxon>
        <taxon>Strongyloidea</taxon>
        <taxon>Strongylidae</taxon>
        <taxon>Oesophagostomum</taxon>
    </lineage>
</organism>
<evidence type="ECO:0000259" key="13">
    <source>
        <dbReference type="Pfam" id="PF00520"/>
    </source>
</evidence>
<reference evidence="14 15" key="1">
    <citation type="submission" date="2014-03" db="EMBL/GenBank/DDBJ databases">
        <title>Draft genome of the hookworm Oesophagostomum dentatum.</title>
        <authorList>
            <person name="Mitreva M."/>
        </authorList>
    </citation>
    <scope>NUCLEOTIDE SEQUENCE [LARGE SCALE GENOMIC DNA]</scope>
    <source>
        <strain evidence="14 15">OD-Hann</strain>
    </source>
</reference>
<evidence type="ECO:0000256" key="8">
    <source>
        <dbReference type="ARBA" id="ARBA00022989"/>
    </source>
</evidence>
<evidence type="ECO:0000256" key="9">
    <source>
        <dbReference type="ARBA" id="ARBA00023065"/>
    </source>
</evidence>
<feature type="transmembrane region" description="Helical" evidence="12">
    <location>
        <begin position="6"/>
        <end position="24"/>
    </location>
</feature>
<dbReference type="Pfam" id="PF00520">
    <property type="entry name" value="Ion_trans"/>
    <property type="match status" value="1"/>
</dbReference>
<dbReference type="InterPro" id="IPR027359">
    <property type="entry name" value="Volt_channel_dom_sf"/>
</dbReference>
<dbReference type="GO" id="GO:0005251">
    <property type="term" value="F:delayed rectifier potassium channel activity"/>
    <property type="evidence" value="ECO:0007669"/>
    <property type="project" value="TreeGrafter"/>
</dbReference>
<evidence type="ECO:0000256" key="10">
    <source>
        <dbReference type="ARBA" id="ARBA00023136"/>
    </source>
</evidence>
<keyword evidence="8 12" id="KW-1133">Transmembrane helix</keyword>
<keyword evidence="2" id="KW-0813">Transport</keyword>
<dbReference type="Gene3D" id="1.10.287.70">
    <property type="match status" value="1"/>
</dbReference>
<dbReference type="EMBL" id="KN612961">
    <property type="protein sequence ID" value="KHJ75218.1"/>
    <property type="molecule type" value="Genomic_DNA"/>
</dbReference>
<keyword evidence="3" id="KW-0633">Potassium transport</keyword>
<feature type="transmembrane region" description="Helical" evidence="12">
    <location>
        <begin position="36"/>
        <end position="53"/>
    </location>
</feature>
<keyword evidence="15" id="KW-1185">Reference proteome</keyword>
<accession>A0A0B1RQA1</accession>
<dbReference type="AlphaFoldDB" id="A0A0B1RQA1"/>
<dbReference type="Proteomes" id="UP000053660">
    <property type="component" value="Unassembled WGS sequence"/>
</dbReference>
<keyword evidence="7" id="KW-0630">Potassium</keyword>
<evidence type="ECO:0000313" key="14">
    <source>
        <dbReference type="EMBL" id="KHJ75218.1"/>
    </source>
</evidence>
<dbReference type="GO" id="GO:0008076">
    <property type="term" value="C:voltage-gated potassium channel complex"/>
    <property type="evidence" value="ECO:0007669"/>
    <property type="project" value="InterPro"/>
</dbReference>
<evidence type="ECO:0000256" key="2">
    <source>
        <dbReference type="ARBA" id="ARBA00022448"/>
    </source>
</evidence>
<dbReference type="PANTHER" id="PTHR11537:SF254">
    <property type="entry name" value="POTASSIUM VOLTAGE-GATED CHANNEL PROTEIN SHAB"/>
    <property type="match status" value="1"/>
</dbReference>
<dbReference type="SUPFAM" id="SSF81324">
    <property type="entry name" value="Voltage-gated potassium channels"/>
    <property type="match status" value="1"/>
</dbReference>
<comment type="subcellular location">
    <subcellularLocation>
        <location evidence="1">Membrane</location>
        <topology evidence="1">Multi-pass membrane protein</topology>
    </subcellularLocation>
</comment>
<feature type="domain" description="Ion transport" evidence="13">
    <location>
        <begin position="5"/>
        <end position="160"/>
    </location>
</feature>
<keyword evidence="10 12" id="KW-0472">Membrane</keyword>
<dbReference type="OrthoDB" id="296522at2759"/>
<dbReference type="Gene3D" id="1.20.120.350">
    <property type="entry name" value="Voltage-gated potassium channels. Chain C"/>
    <property type="match status" value="1"/>
</dbReference>
<dbReference type="FunFam" id="1.10.287.70:FF:000073">
    <property type="entry name" value="Potassium voltage-gated channel subfamily D member 2"/>
    <property type="match status" value="1"/>
</dbReference>
<keyword evidence="5" id="KW-0631">Potassium channel</keyword>
<feature type="transmembrane region" description="Helical" evidence="12">
    <location>
        <begin position="112"/>
        <end position="133"/>
    </location>
</feature>
<evidence type="ECO:0000256" key="5">
    <source>
        <dbReference type="ARBA" id="ARBA00022826"/>
    </source>
</evidence>
<gene>
    <name evidence="14" type="ORF">OESDEN_25166</name>
</gene>